<sequence length="192" mass="20744">NKNNNNKTKLSCDSLPRLAVWLFSLAAFQSQKPDELRASFCRTPAMTCGFVVVTIVAAAVVVAVVAVAVVAVAVVVIAGVVVVVVASRLPPMRRHCAEFFSILTDNKKHVPVSGPLYFWSAPFFRFLLNTFSSDNNKLLSCRCCCSCCCSCLLRSLSRASPSTHVVLGGCKFKAHSDTTKHLYVVCSCVCCS</sequence>
<keyword evidence="1" id="KW-1133">Transmembrane helix</keyword>
<feature type="non-terminal residue" evidence="2">
    <location>
        <position position="1"/>
    </location>
</feature>
<evidence type="ECO:0000313" key="2">
    <source>
        <dbReference type="EMBL" id="CAE8624421.1"/>
    </source>
</evidence>
<comment type="caution">
    <text evidence="2">The sequence shown here is derived from an EMBL/GenBank/DDBJ whole genome shotgun (WGS) entry which is preliminary data.</text>
</comment>
<dbReference type="EMBL" id="CAJNNV010028385">
    <property type="protein sequence ID" value="CAE8624421.1"/>
    <property type="molecule type" value="Genomic_DNA"/>
</dbReference>
<proteinExistence type="predicted"/>
<name>A0A813GDW4_POLGL</name>
<dbReference type="Proteomes" id="UP000654075">
    <property type="component" value="Unassembled WGS sequence"/>
</dbReference>
<keyword evidence="1" id="KW-0812">Transmembrane</keyword>
<evidence type="ECO:0000256" key="1">
    <source>
        <dbReference type="SAM" id="Phobius"/>
    </source>
</evidence>
<keyword evidence="1" id="KW-0472">Membrane</keyword>
<reference evidence="2" key="1">
    <citation type="submission" date="2021-02" db="EMBL/GenBank/DDBJ databases">
        <authorList>
            <person name="Dougan E. K."/>
            <person name="Rhodes N."/>
            <person name="Thang M."/>
            <person name="Chan C."/>
        </authorList>
    </citation>
    <scope>NUCLEOTIDE SEQUENCE</scope>
</reference>
<gene>
    <name evidence="2" type="ORF">PGLA1383_LOCUS41547</name>
</gene>
<keyword evidence="3" id="KW-1185">Reference proteome</keyword>
<accession>A0A813GDW4</accession>
<dbReference type="AlphaFoldDB" id="A0A813GDW4"/>
<protein>
    <submittedName>
        <fullName evidence="2">Uncharacterized protein</fullName>
    </submittedName>
</protein>
<evidence type="ECO:0000313" key="3">
    <source>
        <dbReference type="Proteomes" id="UP000654075"/>
    </source>
</evidence>
<feature type="transmembrane region" description="Helical" evidence="1">
    <location>
        <begin position="52"/>
        <end position="85"/>
    </location>
</feature>
<organism evidence="2 3">
    <name type="scientific">Polarella glacialis</name>
    <name type="common">Dinoflagellate</name>
    <dbReference type="NCBI Taxonomy" id="89957"/>
    <lineage>
        <taxon>Eukaryota</taxon>
        <taxon>Sar</taxon>
        <taxon>Alveolata</taxon>
        <taxon>Dinophyceae</taxon>
        <taxon>Suessiales</taxon>
        <taxon>Suessiaceae</taxon>
        <taxon>Polarella</taxon>
    </lineage>
</organism>